<keyword evidence="2 6" id="KW-0698">rRNA processing</keyword>
<keyword evidence="4 6" id="KW-0808">Transferase</keyword>
<sequence>MAFSHIPVLLNETLAGLNINPDGIYVDATFGRGGHSREILKRLNKNGRLYALDRDLSAIEAAKSIADERFSIVHARFSQLKEVCEDFGILGKVNGILMDIGVSSPQLDDASRGFSFDKDGPLDMRMDQSAKIDAALIVNTYDAKDLAYIFKTYGEERFAGKVANAIVRQREKTPFTTTLALADLISASIPGKPGPKHKATRCFQALRIAVNSELEELKSALDGSIDVLDKDGRLCVISFHSLEDRIVKTFIRENSEGPKLPRGLPITDEELAELKLKSCTLQKISGAIKATDAEISQNPRSRSAVLRVAARLGRSL</sequence>
<evidence type="ECO:0000313" key="8">
    <source>
        <dbReference type="Proteomes" id="UP000018458"/>
    </source>
</evidence>
<dbReference type="STRING" id="762983.HMPREF9444_01347"/>
<dbReference type="HOGENOM" id="CLU_038422_2_0_6"/>
<dbReference type="GO" id="GO:0070475">
    <property type="term" value="P:rRNA base methylation"/>
    <property type="evidence" value="ECO:0007669"/>
    <property type="project" value="UniProtKB-UniRule"/>
</dbReference>
<proteinExistence type="inferred from homology"/>
<keyword evidence="5 6" id="KW-0949">S-adenosyl-L-methionine</keyword>
<dbReference type="Proteomes" id="UP000018458">
    <property type="component" value="Unassembled WGS sequence"/>
</dbReference>
<evidence type="ECO:0000256" key="5">
    <source>
        <dbReference type="ARBA" id="ARBA00022691"/>
    </source>
</evidence>
<gene>
    <name evidence="6" type="primary">rsmH</name>
    <name evidence="7" type="synonym">mraW</name>
    <name evidence="7" type="ORF">HMPREF9444_01347</name>
</gene>
<dbReference type="EMBL" id="AEVO01000075">
    <property type="protein sequence ID" value="EFY06861.1"/>
    <property type="molecule type" value="Genomic_DNA"/>
</dbReference>
<dbReference type="Gene3D" id="3.40.50.150">
    <property type="entry name" value="Vaccinia Virus protein VP39"/>
    <property type="match status" value="1"/>
</dbReference>
<dbReference type="Gene3D" id="1.10.150.170">
    <property type="entry name" value="Putative methyltransferase TM0872, insert domain"/>
    <property type="match status" value="1"/>
</dbReference>
<dbReference type="OrthoDB" id="9806637at2"/>
<evidence type="ECO:0000256" key="2">
    <source>
        <dbReference type="ARBA" id="ARBA00022552"/>
    </source>
</evidence>
<feature type="binding site" evidence="6">
    <location>
        <position position="99"/>
    </location>
    <ligand>
        <name>S-adenosyl-L-methionine</name>
        <dbReference type="ChEBI" id="CHEBI:59789"/>
    </ligand>
</feature>
<feature type="binding site" evidence="6">
    <location>
        <position position="53"/>
    </location>
    <ligand>
        <name>S-adenosyl-L-methionine</name>
        <dbReference type="ChEBI" id="CHEBI:59789"/>
    </ligand>
</feature>
<dbReference type="NCBIfam" id="TIGR00006">
    <property type="entry name" value="16S rRNA (cytosine(1402)-N(4))-methyltransferase RsmH"/>
    <property type="match status" value="1"/>
</dbReference>
<dbReference type="eggNOG" id="COG0275">
    <property type="taxonomic scope" value="Bacteria"/>
</dbReference>
<comment type="function">
    <text evidence="6">Specifically methylates the N4 position of cytidine in position 1402 (C1402) of 16S rRNA.</text>
</comment>
<dbReference type="InterPro" id="IPR023397">
    <property type="entry name" value="SAM-dep_MeTrfase_MraW_recog"/>
</dbReference>
<dbReference type="GO" id="GO:0071424">
    <property type="term" value="F:rRNA (cytosine-N4-)-methyltransferase activity"/>
    <property type="evidence" value="ECO:0007669"/>
    <property type="project" value="UniProtKB-UniRule"/>
</dbReference>
<dbReference type="Pfam" id="PF01795">
    <property type="entry name" value="Methyltransf_5"/>
    <property type="match status" value="1"/>
</dbReference>
<dbReference type="RefSeq" id="WP_009143535.1">
    <property type="nucleotide sequence ID" value="NZ_GL831009.1"/>
</dbReference>
<dbReference type="PANTHER" id="PTHR11265">
    <property type="entry name" value="S-ADENOSYL-METHYLTRANSFERASE MRAW"/>
    <property type="match status" value="1"/>
</dbReference>
<dbReference type="AlphaFoldDB" id="E8LKU7"/>
<feature type="binding site" evidence="6">
    <location>
        <position position="77"/>
    </location>
    <ligand>
        <name>S-adenosyl-L-methionine</name>
        <dbReference type="ChEBI" id="CHEBI:59789"/>
    </ligand>
</feature>
<organism evidence="7 8">
    <name type="scientific">Succinatimonas hippei (strain DSM 22608 / JCM 16073 / KCTC 15190 / YIT 12066)</name>
    <dbReference type="NCBI Taxonomy" id="762983"/>
    <lineage>
        <taxon>Bacteria</taxon>
        <taxon>Pseudomonadati</taxon>
        <taxon>Pseudomonadota</taxon>
        <taxon>Gammaproteobacteria</taxon>
        <taxon>Aeromonadales</taxon>
        <taxon>Succinivibrionaceae</taxon>
        <taxon>Succinatimonas</taxon>
    </lineage>
</organism>
<feature type="binding site" evidence="6">
    <location>
        <position position="106"/>
    </location>
    <ligand>
        <name>S-adenosyl-L-methionine</name>
        <dbReference type="ChEBI" id="CHEBI:59789"/>
    </ligand>
</feature>
<evidence type="ECO:0000256" key="4">
    <source>
        <dbReference type="ARBA" id="ARBA00022679"/>
    </source>
</evidence>
<dbReference type="PIRSF" id="PIRSF004486">
    <property type="entry name" value="MraW"/>
    <property type="match status" value="1"/>
</dbReference>
<evidence type="ECO:0000256" key="1">
    <source>
        <dbReference type="ARBA" id="ARBA00010396"/>
    </source>
</evidence>
<dbReference type="EC" id="2.1.1.199" evidence="6"/>
<evidence type="ECO:0000256" key="6">
    <source>
        <dbReference type="HAMAP-Rule" id="MF_01007"/>
    </source>
</evidence>
<dbReference type="GO" id="GO:0005737">
    <property type="term" value="C:cytoplasm"/>
    <property type="evidence" value="ECO:0007669"/>
    <property type="project" value="UniProtKB-SubCell"/>
</dbReference>
<accession>E8LKU7</accession>
<dbReference type="HAMAP" id="MF_01007">
    <property type="entry name" value="16SrRNA_methyltr_H"/>
    <property type="match status" value="1"/>
</dbReference>
<dbReference type="SUPFAM" id="SSF53335">
    <property type="entry name" value="S-adenosyl-L-methionine-dependent methyltransferases"/>
    <property type="match status" value="1"/>
</dbReference>
<comment type="caution">
    <text evidence="7">The sequence shown here is derived from an EMBL/GenBank/DDBJ whole genome shotgun (WGS) entry which is preliminary data.</text>
</comment>
<keyword evidence="3 6" id="KW-0489">Methyltransferase</keyword>
<keyword evidence="6" id="KW-0963">Cytoplasm</keyword>
<dbReference type="PANTHER" id="PTHR11265:SF0">
    <property type="entry name" value="12S RRNA N4-METHYLCYTIDINE METHYLTRANSFERASE"/>
    <property type="match status" value="1"/>
</dbReference>
<comment type="subcellular location">
    <subcellularLocation>
        <location evidence="6">Cytoplasm</location>
    </subcellularLocation>
</comment>
<name>E8LKU7_SUCHY</name>
<comment type="similarity">
    <text evidence="1 6">Belongs to the methyltransferase superfamily. RsmH family.</text>
</comment>
<dbReference type="InterPro" id="IPR029063">
    <property type="entry name" value="SAM-dependent_MTases_sf"/>
</dbReference>
<dbReference type="SUPFAM" id="SSF81799">
    <property type="entry name" value="Putative methyltransferase TM0872, insert domain"/>
    <property type="match status" value="1"/>
</dbReference>
<feature type="binding site" evidence="6">
    <location>
        <begin position="33"/>
        <end position="35"/>
    </location>
    <ligand>
        <name>S-adenosyl-L-methionine</name>
        <dbReference type="ChEBI" id="CHEBI:59789"/>
    </ligand>
</feature>
<keyword evidence="8" id="KW-1185">Reference proteome</keyword>
<comment type="catalytic activity">
    <reaction evidence="6">
        <text>cytidine(1402) in 16S rRNA + S-adenosyl-L-methionine = N(4)-methylcytidine(1402) in 16S rRNA + S-adenosyl-L-homocysteine + H(+)</text>
        <dbReference type="Rhea" id="RHEA:42928"/>
        <dbReference type="Rhea" id="RHEA-COMP:10286"/>
        <dbReference type="Rhea" id="RHEA-COMP:10287"/>
        <dbReference type="ChEBI" id="CHEBI:15378"/>
        <dbReference type="ChEBI" id="CHEBI:57856"/>
        <dbReference type="ChEBI" id="CHEBI:59789"/>
        <dbReference type="ChEBI" id="CHEBI:74506"/>
        <dbReference type="ChEBI" id="CHEBI:82748"/>
        <dbReference type="EC" id="2.1.1.199"/>
    </reaction>
</comment>
<protein>
    <recommendedName>
        <fullName evidence="6">Ribosomal RNA small subunit methyltransferase H</fullName>
        <ecNumber evidence="6">2.1.1.199</ecNumber>
    </recommendedName>
    <alternativeName>
        <fullName evidence="6">16S rRNA m(4)C1402 methyltransferase</fullName>
    </alternativeName>
    <alternativeName>
        <fullName evidence="6">rRNA (cytosine-N(4)-)-methyltransferase RsmH</fullName>
    </alternativeName>
</protein>
<reference evidence="7 8" key="1">
    <citation type="submission" date="2011-01" db="EMBL/GenBank/DDBJ databases">
        <authorList>
            <person name="Weinstock G."/>
            <person name="Sodergren E."/>
            <person name="Clifton S."/>
            <person name="Fulton L."/>
            <person name="Fulton B."/>
            <person name="Courtney L."/>
            <person name="Fronick C."/>
            <person name="Harrison M."/>
            <person name="Strong C."/>
            <person name="Farmer C."/>
            <person name="Delahaunty K."/>
            <person name="Markovic C."/>
            <person name="Hall O."/>
            <person name="Minx P."/>
            <person name="Tomlinson C."/>
            <person name="Mitreva M."/>
            <person name="Hou S."/>
            <person name="Chen J."/>
            <person name="Wollam A."/>
            <person name="Pepin K.H."/>
            <person name="Johnson M."/>
            <person name="Bhonagiri V."/>
            <person name="Zhang X."/>
            <person name="Suruliraj S."/>
            <person name="Warren W."/>
            <person name="Chinwalla A."/>
            <person name="Mardis E.R."/>
            <person name="Wilson R.K."/>
        </authorList>
    </citation>
    <scope>NUCLEOTIDE SEQUENCE [LARGE SCALE GENOMIC DNA]</scope>
    <source>
        <strain evidence="8">DSM 22608 / JCM 16073 / KCTC 15190 / YIT 12066</strain>
    </source>
</reference>
<evidence type="ECO:0000256" key="3">
    <source>
        <dbReference type="ARBA" id="ARBA00022603"/>
    </source>
</evidence>
<dbReference type="InterPro" id="IPR002903">
    <property type="entry name" value="RsmH"/>
</dbReference>
<evidence type="ECO:0000313" key="7">
    <source>
        <dbReference type="EMBL" id="EFY06861.1"/>
    </source>
</evidence>